<feature type="region of interest" description="Disordered" evidence="7">
    <location>
        <begin position="167"/>
        <end position="189"/>
    </location>
</feature>
<comment type="subunit">
    <text evidence="6">Component of the ribosomal small subunit (SSU) processome.</text>
</comment>
<dbReference type="GO" id="GO:0005730">
    <property type="term" value="C:nucleolus"/>
    <property type="evidence" value="ECO:0000318"/>
    <property type="project" value="GO_Central"/>
</dbReference>
<comment type="similarity">
    <text evidence="3 6">Belongs to the UTP11 family.</text>
</comment>
<dbReference type="InterPro" id="IPR007144">
    <property type="entry name" value="SSU_processome_Utp11"/>
</dbReference>
<proteinExistence type="inferred from homology"/>
<name>Q75DP9_EREGS</name>
<evidence type="ECO:0000256" key="7">
    <source>
        <dbReference type="SAM" id="MobiDB-lite"/>
    </source>
</evidence>
<dbReference type="PANTHER" id="PTHR12838">
    <property type="entry name" value="U3 SMALL NUCLEOLAR RNA-ASSOCIATED PROTEIN 11"/>
    <property type="match status" value="1"/>
</dbReference>
<keyword evidence="4 6" id="KW-0698">rRNA processing</keyword>
<dbReference type="InParanoid" id="Q75DP9"/>
<protein>
    <recommendedName>
        <fullName evidence="6">U3 small nucleolar RNA-associated protein 11</fullName>
        <shortName evidence="6">U3 snoRNA-associated protein 11</shortName>
    </recommendedName>
</protein>
<dbReference type="GO" id="GO:0000480">
    <property type="term" value="P:endonucleolytic cleavage in 5'-ETS of tricistronic rRNA transcript (SSU-rRNA, 5.8S rRNA, LSU-rRNA)"/>
    <property type="evidence" value="ECO:0007669"/>
    <property type="project" value="EnsemblFungi"/>
</dbReference>
<dbReference type="PIRSF" id="PIRSF015952">
    <property type="entry name" value="U3snoRNP11"/>
    <property type="match status" value="1"/>
</dbReference>
<dbReference type="Proteomes" id="UP000000591">
    <property type="component" value="Chromosome II"/>
</dbReference>
<dbReference type="OrthoDB" id="29058at2759"/>
<dbReference type="PANTHER" id="PTHR12838:SF0">
    <property type="entry name" value="U3 SMALL NUCLEOLAR RNA-ASSOCIATED PROTEIN 11-RELATED"/>
    <property type="match status" value="1"/>
</dbReference>
<dbReference type="EMBL" id="AE016815">
    <property type="protein sequence ID" value="AAS50739.1"/>
    <property type="molecule type" value="Genomic_DNA"/>
</dbReference>
<dbReference type="HOGENOM" id="CLU_061887_0_2_1"/>
<dbReference type="FunCoup" id="Q75DP9">
    <property type="interactions" value="763"/>
</dbReference>
<evidence type="ECO:0000256" key="6">
    <source>
        <dbReference type="PIRNR" id="PIRNR015952"/>
    </source>
</evidence>
<dbReference type="KEGG" id="ago:AGOS_ABL032C"/>
<feature type="compositionally biased region" description="Polar residues" evidence="7">
    <location>
        <begin position="177"/>
        <end position="187"/>
    </location>
</feature>
<dbReference type="GO" id="GO:0006412">
    <property type="term" value="P:translation"/>
    <property type="evidence" value="ECO:0007669"/>
    <property type="project" value="EnsemblFungi"/>
</dbReference>
<feature type="region of interest" description="Disordered" evidence="7">
    <location>
        <begin position="223"/>
        <end position="248"/>
    </location>
</feature>
<evidence type="ECO:0000256" key="2">
    <source>
        <dbReference type="ARBA" id="ARBA00004604"/>
    </source>
</evidence>
<dbReference type="OMA" id="DLKYVVM"/>
<evidence type="ECO:0000256" key="4">
    <source>
        <dbReference type="ARBA" id="ARBA00022552"/>
    </source>
</evidence>
<dbReference type="GO" id="GO:0032040">
    <property type="term" value="C:small-subunit processome"/>
    <property type="evidence" value="ECO:0000318"/>
    <property type="project" value="GO_Central"/>
</dbReference>
<dbReference type="Pfam" id="PF03998">
    <property type="entry name" value="Utp11"/>
    <property type="match status" value="1"/>
</dbReference>
<accession>Q75DP9</accession>
<sequence length="248" mass="29303">MAKLVHNVQKKQHRERSQVSERARFGFLEKHKDYTKRAQNFHKKQATLKVLRSKAKERNPDEYYHAMHSRKVDSNGVLVKSRHANGEDPSLTMDQVKLLKTQDSNYVRTMRQSELNKASRLSQQLMFKASGQHTVFVEDEDSMRHFTPEQYFDTTSEMLQRRENRLTKDQLARTPLEPSSSIMPSESLQKKKVKKIKMVAQHLDREKKLQQVYQRMDLQRELMKKGSKKKVADSSGAVSFKWKKQRKR</sequence>
<keyword evidence="9" id="KW-1185">Reference proteome</keyword>
<comment type="subcellular location">
    <subcellularLocation>
        <location evidence="2 6">Nucleus</location>
        <location evidence="2 6">Nucleolus</location>
    </subcellularLocation>
</comment>
<evidence type="ECO:0000256" key="3">
    <source>
        <dbReference type="ARBA" id="ARBA00008105"/>
    </source>
</evidence>
<gene>
    <name evidence="8" type="ORF">AGOS_ABL032C</name>
</gene>
<dbReference type="GeneID" id="4619007"/>
<dbReference type="STRING" id="284811.Q75DP9"/>
<organism evidence="8 9">
    <name type="scientific">Eremothecium gossypii (strain ATCC 10895 / CBS 109.51 / FGSC 9923 / NRRL Y-1056)</name>
    <name type="common">Yeast</name>
    <name type="synonym">Ashbya gossypii</name>
    <dbReference type="NCBI Taxonomy" id="284811"/>
    <lineage>
        <taxon>Eukaryota</taxon>
        <taxon>Fungi</taxon>
        <taxon>Dikarya</taxon>
        <taxon>Ascomycota</taxon>
        <taxon>Saccharomycotina</taxon>
        <taxon>Saccharomycetes</taxon>
        <taxon>Saccharomycetales</taxon>
        <taxon>Saccharomycetaceae</taxon>
        <taxon>Eremothecium</taxon>
    </lineage>
</organism>
<evidence type="ECO:0000256" key="1">
    <source>
        <dbReference type="ARBA" id="ARBA00004099"/>
    </source>
</evidence>
<dbReference type="eggNOG" id="KOG3237">
    <property type="taxonomic scope" value="Eukaryota"/>
</dbReference>
<dbReference type="GO" id="GO:0000472">
    <property type="term" value="P:endonucleolytic cleavage to generate mature 5'-end of SSU-rRNA from (SSU-rRNA, 5.8S rRNA, LSU-rRNA)"/>
    <property type="evidence" value="ECO:0007669"/>
    <property type="project" value="EnsemblFungi"/>
</dbReference>
<evidence type="ECO:0000313" key="9">
    <source>
        <dbReference type="Proteomes" id="UP000000591"/>
    </source>
</evidence>
<comment type="function">
    <text evidence="1 6">Involved in nucleolar processing of pre-18S ribosomal RNA.</text>
</comment>
<dbReference type="RefSeq" id="NP_982915.1">
    <property type="nucleotide sequence ID" value="NM_208268.1"/>
</dbReference>
<dbReference type="GO" id="GO:0000447">
    <property type="term" value="P:endonucleolytic cleavage in ITS1 to separate SSU-rRNA from 5.8S rRNA and LSU-rRNA from tricistronic rRNA transcript (SSU-rRNA, 5.8S rRNA, LSU-rRNA)"/>
    <property type="evidence" value="ECO:0007669"/>
    <property type="project" value="EnsemblFungi"/>
</dbReference>
<evidence type="ECO:0000256" key="5">
    <source>
        <dbReference type="ARBA" id="ARBA00023242"/>
    </source>
</evidence>
<dbReference type="AlphaFoldDB" id="Q75DP9"/>
<evidence type="ECO:0000313" key="8">
    <source>
        <dbReference type="EMBL" id="AAS50739.1"/>
    </source>
</evidence>
<reference evidence="8 9" key="1">
    <citation type="journal article" date="2004" name="Science">
        <title>The Ashbya gossypii genome as a tool for mapping the ancient Saccharomyces cerevisiae genome.</title>
        <authorList>
            <person name="Dietrich F.S."/>
            <person name="Voegeli S."/>
            <person name="Brachat S."/>
            <person name="Lerch A."/>
            <person name="Gates K."/>
            <person name="Steiner S."/>
            <person name="Mohr C."/>
            <person name="Pohlmann R."/>
            <person name="Luedi P."/>
            <person name="Choi S."/>
            <person name="Wing R.A."/>
            <person name="Flavier A."/>
            <person name="Gaffney T.D."/>
            <person name="Philippsen P."/>
        </authorList>
    </citation>
    <scope>NUCLEOTIDE SEQUENCE [LARGE SCALE GENOMIC DNA]</scope>
    <source>
        <strain evidence="9">ATCC 10895 / CBS 109.51 / FGSC 9923 / NRRL Y-1056</strain>
    </source>
</reference>
<feature type="region of interest" description="Disordered" evidence="7">
    <location>
        <begin position="1"/>
        <end position="21"/>
    </location>
</feature>
<keyword evidence="5 6" id="KW-0539">Nucleus</keyword>
<reference evidence="9" key="2">
    <citation type="journal article" date="2013" name="G3 (Bethesda)">
        <title>Genomes of Ashbya fungi isolated from insects reveal four mating-type loci, numerous translocations, lack of transposons, and distinct gene duplications.</title>
        <authorList>
            <person name="Dietrich F.S."/>
            <person name="Voegeli S."/>
            <person name="Kuo S."/>
            <person name="Philippsen P."/>
        </authorList>
    </citation>
    <scope>GENOME REANNOTATION</scope>
    <source>
        <strain evidence="9">ATCC 10895 / CBS 109.51 / FGSC 9923 / NRRL Y-1056</strain>
    </source>
</reference>